<dbReference type="Proteomes" id="UP001144471">
    <property type="component" value="Unassembled WGS sequence"/>
</dbReference>
<comment type="caution">
    <text evidence="1">The sequence shown here is derived from an EMBL/GenBank/DDBJ whole genome shotgun (WGS) entry which is preliminary data.</text>
</comment>
<proteinExistence type="predicted"/>
<reference evidence="1" key="1">
    <citation type="submission" date="2022-12" db="EMBL/GenBank/DDBJ databases">
        <title>Reference genome sequencing for broad-spectrum identification of bacterial and archaeal isolates by mass spectrometry.</title>
        <authorList>
            <person name="Sekiguchi Y."/>
            <person name="Tourlousse D.M."/>
        </authorList>
    </citation>
    <scope>NUCLEOTIDE SEQUENCE</scope>
    <source>
        <strain evidence="1">10succ1</strain>
    </source>
</reference>
<protein>
    <submittedName>
        <fullName evidence="1">Uncharacterized protein</fullName>
    </submittedName>
</protein>
<dbReference type="AlphaFoldDB" id="A0A9W6GIE8"/>
<dbReference type="RefSeq" id="WP_281832647.1">
    <property type="nucleotide sequence ID" value="NZ_BSDY01000001.1"/>
</dbReference>
<evidence type="ECO:0000313" key="2">
    <source>
        <dbReference type="Proteomes" id="UP001144471"/>
    </source>
</evidence>
<name>A0A9W6GIE8_9FUSO</name>
<organism evidence="1 2">
    <name type="scientific">Propionigenium maris DSM 9537</name>
    <dbReference type="NCBI Taxonomy" id="1123000"/>
    <lineage>
        <taxon>Bacteria</taxon>
        <taxon>Fusobacteriati</taxon>
        <taxon>Fusobacteriota</taxon>
        <taxon>Fusobacteriia</taxon>
        <taxon>Fusobacteriales</taxon>
        <taxon>Fusobacteriaceae</taxon>
        <taxon>Propionigenium</taxon>
    </lineage>
</organism>
<sequence>MTPEEKFKETFGREPTEREAEVLKRVEETWYGDHMRWDSQLFVDYFCDYYFQMYRERCRLKLPR</sequence>
<gene>
    <name evidence="1" type="ORF">PM10SUCC1_02330</name>
</gene>
<accession>A0A9W6GIE8</accession>
<dbReference type="EMBL" id="BSDY01000001">
    <property type="protein sequence ID" value="GLI54718.1"/>
    <property type="molecule type" value="Genomic_DNA"/>
</dbReference>
<keyword evidence="2" id="KW-1185">Reference proteome</keyword>
<evidence type="ECO:0000313" key="1">
    <source>
        <dbReference type="EMBL" id="GLI54718.1"/>
    </source>
</evidence>